<dbReference type="RefSeq" id="WP_115666374.1">
    <property type="nucleotide sequence ID" value="NZ_LT991977.1"/>
</dbReference>
<gene>
    <name evidence="3" type="ORF">CBM2634_U10052</name>
    <name evidence="2" type="ORF">CT19425_MP80619</name>
</gene>
<dbReference type="Pfam" id="PF05899">
    <property type="entry name" value="Cupin_3"/>
    <property type="match status" value="1"/>
</dbReference>
<evidence type="ECO:0000259" key="1">
    <source>
        <dbReference type="Pfam" id="PF05899"/>
    </source>
</evidence>
<dbReference type="EMBL" id="OVTA01000072">
    <property type="protein sequence ID" value="SPS02441.1"/>
    <property type="molecule type" value="Genomic_DNA"/>
</dbReference>
<name>A0A375JCZ7_9BURK</name>
<evidence type="ECO:0000313" key="5">
    <source>
        <dbReference type="Proteomes" id="UP000256805"/>
    </source>
</evidence>
<accession>A0A375JCZ7</accession>
<dbReference type="AlphaFoldDB" id="A0A375JCZ7"/>
<sequence length="117" mass="12633">MPITIIRQSATVDGFAQQGTPARPLTQPPARLSGIDVDLDGAGDNQAGLWECTPGRFERQIANAEVMHILAGACTFTPTHGQPQQIRAGDTLFFSANTTGEWHVTETLRKVFVVLSD</sequence>
<evidence type="ECO:0000313" key="4">
    <source>
        <dbReference type="Proteomes" id="UP000255505"/>
    </source>
</evidence>
<keyword evidence="2" id="KW-0614">Plasmid</keyword>
<evidence type="ECO:0000313" key="3">
    <source>
        <dbReference type="EMBL" id="SPS02441.1"/>
    </source>
</evidence>
<evidence type="ECO:0000313" key="2">
    <source>
        <dbReference type="EMBL" id="SPK76990.1"/>
    </source>
</evidence>
<dbReference type="InterPro" id="IPR014710">
    <property type="entry name" value="RmlC-like_jellyroll"/>
</dbReference>
<dbReference type="Proteomes" id="UP000256805">
    <property type="component" value="Unassembled WGS sequence"/>
</dbReference>
<dbReference type="PANTHER" id="PTHR40943">
    <property type="entry name" value="CYTOPLASMIC PROTEIN-RELATED"/>
    <property type="match status" value="1"/>
</dbReference>
<protein>
    <recommendedName>
        <fullName evidence="1">(S)-ureidoglycine aminohydrolase cupin domain-containing protein</fullName>
    </recommendedName>
</protein>
<proteinExistence type="predicted"/>
<dbReference type="CDD" id="cd02227">
    <property type="entry name" value="cupin_TM1112-like"/>
    <property type="match status" value="1"/>
</dbReference>
<dbReference type="InterPro" id="IPR011051">
    <property type="entry name" value="RmlC_Cupin_sf"/>
</dbReference>
<dbReference type="Proteomes" id="UP000255505">
    <property type="component" value="Plasmid II"/>
</dbReference>
<reference evidence="4 5" key="1">
    <citation type="submission" date="2018-01" db="EMBL/GenBank/DDBJ databases">
        <authorList>
            <person name="Gaut B.S."/>
            <person name="Morton B.R."/>
            <person name="Clegg M.T."/>
            <person name="Duvall M.R."/>
        </authorList>
    </citation>
    <scope>NUCLEOTIDE SEQUENCE [LARGE SCALE GENOMIC DNA]</scope>
    <source>
        <strain evidence="3">Cupriavidus taiwanensis cmp 52</strain>
        <strain evidence="2">Cupriavidus taiwanensis LMG 19425</strain>
        <plasmid evidence="4">Plasmid ii</plasmid>
    </source>
</reference>
<dbReference type="PANTHER" id="PTHR40943:SF1">
    <property type="entry name" value="CYTOPLASMIC PROTEIN"/>
    <property type="match status" value="1"/>
</dbReference>
<dbReference type="SUPFAM" id="SSF51182">
    <property type="entry name" value="RmlC-like cupins"/>
    <property type="match status" value="1"/>
</dbReference>
<feature type="domain" description="(S)-ureidoglycine aminohydrolase cupin" evidence="1">
    <location>
        <begin position="43"/>
        <end position="112"/>
    </location>
</feature>
<dbReference type="EMBL" id="LT991977">
    <property type="protein sequence ID" value="SPK76990.1"/>
    <property type="molecule type" value="Genomic_DNA"/>
</dbReference>
<geneLocation type="plasmid" evidence="2">
    <name>II</name>
</geneLocation>
<organism evidence="3 5">
    <name type="scientific">Cupriavidus taiwanensis</name>
    <dbReference type="NCBI Taxonomy" id="164546"/>
    <lineage>
        <taxon>Bacteria</taxon>
        <taxon>Pseudomonadati</taxon>
        <taxon>Pseudomonadota</taxon>
        <taxon>Betaproteobacteria</taxon>
        <taxon>Burkholderiales</taxon>
        <taxon>Burkholderiaceae</taxon>
        <taxon>Cupriavidus</taxon>
    </lineage>
</organism>
<dbReference type="InterPro" id="IPR008579">
    <property type="entry name" value="UGlyAH_Cupin_dom"/>
</dbReference>
<dbReference type="Gene3D" id="2.60.120.10">
    <property type="entry name" value="Jelly Rolls"/>
    <property type="match status" value="1"/>
</dbReference>